<feature type="compositionally biased region" description="Basic and acidic residues" evidence="1">
    <location>
        <begin position="56"/>
        <end position="78"/>
    </location>
</feature>
<sequence>MSPPGEPKQPKRRVGRRRLPPLAPGPEFKFVVASHPDHFKDDQTMRHVRSHVMYNHRGEHRGESVSPSERSRSRDGGHRSARGYTRTPSPNDTVYDGFPGDGTFLAPSSARRRSTVWDGELQRLLAQSPSVDPIRSLAARIISAITAEPARSAPPTFSQGSEYPFPSRGSVSQESLENLKAQYADSGEFCQARSWMEVVCRTHMSFLSHVSASCVYQDVAEGYIEDGALTVYAKTKVVRMIKDNLHNPETQADDFMILSILHLLISEIGGSDEDVFNMHFDGLVRIVHQRGGVANLGARISAFLTIVTLSFTILRSQPEPAMLSGFVPSRRRSTVIEHPFPISPLFAPHGDLSRMYGCCSEEAYEILCDMHELTRTFVSRWNYANSMYHQQASPELMSYDNSMQQIYTRLLYRPSSIESDVTPDWTYESIRLASLIYCRSIVQRLPFSESGNMIHAQRYTTNNTSISVICALRQALDNTDRYRYWGEMNGVFLWICLVGGAATSSHQPGMMFDQDERQSNAAWTRKCFSLYALRGALGCGLEHAGAVVEAQRTMLQVQSLINLNGSMGR</sequence>
<dbReference type="Proteomes" id="UP000799778">
    <property type="component" value="Unassembled WGS sequence"/>
</dbReference>
<name>A0A6A5Y4Q3_9PLEO</name>
<feature type="compositionally biased region" description="Basic residues" evidence="1">
    <location>
        <begin position="10"/>
        <end position="19"/>
    </location>
</feature>
<dbReference type="PANTHER" id="PTHR37540">
    <property type="entry name" value="TRANSCRIPTION FACTOR (ACR-2), PUTATIVE-RELATED-RELATED"/>
    <property type="match status" value="1"/>
</dbReference>
<dbReference type="GeneID" id="54278477"/>
<dbReference type="AlphaFoldDB" id="A0A6A5Y4Q3"/>
<reference evidence="2" key="1">
    <citation type="journal article" date="2020" name="Stud. Mycol.">
        <title>101 Dothideomycetes genomes: a test case for predicting lifestyles and emergence of pathogens.</title>
        <authorList>
            <person name="Haridas S."/>
            <person name="Albert R."/>
            <person name="Binder M."/>
            <person name="Bloem J."/>
            <person name="Labutti K."/>
            <person name="Salamov A."/>
            <person name="Andreopoulos B."/>
            <person name="Baker S."/>
            <person name="Barry K."/>
            <person name="Bills G."/>
            <person name="Bluhm B."/>
            <person name="Cannon C."/>
            <person name="Castanera R."/>
            <person name="Culley D."/>
            <person name="Daum C."/>
            <person name="Ezra D."/>
            <person name="Gonzalez J."/>
            <person name="Henrissat B."/>
            <person name="Kuo A."/>
            <person name="Liang C."/>
            <person name="Lipzen A."/>
            <person name="Lutzoni F."/>
            <person name="Magnuson J."/>
            <person name="Mondo S."/>
            <person name="Nolan M."/>
            <person name="Ohm R."/>
            <person name="Pangilinan J."/>
            <person name="Park H.-J."/>
            <person name="Ramirez L."/>
            <person name="Alfaro M."/>
            <person name="Sun H."/>
            <person name="Tritt A."/>
            <person name="Yoshinaga Y."/>
            <person name="Zwiers L.-H."/>
            <person name="Turgeon B."/>
            <person name="Goodwin S."/>
            <person name="Spatafora J."/>
            <person name="Crous P."/>
            <person name="Grigoriev I."/>
        </authorList>
    </citation>
    <scope>NUCLEOTIDE SEQUENCE</scope>
    <source>
        <strain evidence="2">CBS 175.79</strain>
    </source>
</reference>
<gene>
    <name evidence="2" type="ORF">BU24DRAFT_135781</name>
</gene>
<evidence type="ECO:0000313" key="3">
    <source>
        <dbReference type="Proteomes" id="UP000799778"/>
    </source>
</evidence>
<proteinExistence type="predicted"/>
<dbReference type="Pfam" id="PF11951">
    <property type="entry name" value="Fungal_trans_2"/>
    <property type="match status" value="1"/>
</dbReference>
<organism evidence="2 3">
    <name type="scientific">Aaosphaeria arxii CBS 175.79</name>
    <dbReference type="NCBI Taxonomy" id="1450172"/>
    <lineage>
        <taxon>Eukaryota</taxon>
        <taxon>Fungi</taxon>
        <taxon>Dikarya</taxon>
        <taxon>Ascomycota</taxon>
        <taxon>Pezizomycotina</taxon>
        <taxon>Dothideomycetes</taxon>
        <taxon>Pleosporomycetidae</taxon>
        <taxon>Pleosporales</taxon>
        <taxon>Pleosporales incertae sedis</taxon>
        <taxon>Aaosphaeria</taxon>
    </lineage>
</organism>
<evidence type="ECO:0000313" key="2">
    <source>
        <dbReference type="EMBL" id="KAF2020236.1"/>
    </source>
</evidence>
<dbReference type="OrthoDB" id="415825at2759"/>
<feature type="region of interest" description="Disordered" evidence="1">
    <location>
        <begin position="1"/>
        <end position="97"/>
    </location>
</feature>
<accession>A0A6A5Y4Q3</accession>
<evidence type="ECO:0008006" key="4">
    <source>
        <dbReference type="Google" id="ProtNLM"/>
    </source>
</evidence>
<dbReference type="PANTHER" id="PTHR37540:SF5">
    <property type="entry name" value="TRANSCRIPTION FACTOR DOMAIN-CONTAINING PROTEIN"/>
    <property type="match status" value="1"/>
</dbReference>
<feature type="compositionally biased region" description="Basic and acidic residues" evidence="1">
    <location>
        <begin position="35"/>
        <end position="45"/>
    </location>
</feature>
<dbReference type="EMBL" id="ML978067">
    <property type="protein sequence ID" value="KAF2020236.1"/>
    <property type="molecule type" value="Genomic_DNA"/>
</dbReference>
<evidence type="ECO:0000256" key="1">
    <source>
        <dbReference type="SAM" id="MobiDB-lite"/>
    </source>
</evidence>
<feature type="region of interest" description="Disordered" evidence="1">
    <location>
        <begin position="150"/>
        <end position="170"/>
    </location>
</feature>
<dbReference type="RefSeq" id="XP_033388575.1">
    <property type="nucleotide sequence ID" value="XM_033521080.1"/>
</dbReference>
<dbReference type="InterPro" id="IPR021858">
    <property type="entry name" value="Fun_TF"/>
</dbReference>
<keyword evidence="3" id="KW-1185">Reference proteome</keyword>
<protein>
    <recommendedName>
        <fullName evidence="4">Transcription factor domain-containing protein</fullName>
    </recommendedName>
</protein>